<evidence type="ECO:0000313" key="2">
    <source>
        <dbReference type="Proteomes" id="UP001488838"/>
    </source>
</evidence>
<keyword evidence="2" id="KW-1185">Reference proteome</keyword>
<dbReference type="AlphaFoldDB" id="A0AAW0H149"/>
<proteinExistence type="predicted"/>
<dbReference type="EMBL" id="JBBHLL010002381">
    <property type="protein sequence ID" value="KAK7795436.1"/>
    <property type="molecule type" value="Genomic_DNA"/>
</dbReference>
<dbReference type="Proteomes" id="UP001488838">
    <property type="component" value="Unassembled WGS sequence"/>
</dbReference>
<reference evidence="1 2" key="1">
    <citation type="journal article" date="2023" name="bioRxiv">
        <title>Conserved and derived expression patterns and positive selection on dental genes reveal complex evolutionary context of ever-growing rodent molars.</title>
        <authorList>
            <person name="Calamari Z.T."/>
            <person name="Song A."/>
            <person name="Cohen E."/>
            <person name="Akter M."/>
            <person name="Roy R.D."/>
            <person name="Hallikas O."/>
            <person name="Christensen M.M."/>
            <person name="Li P."/>
            <person name="Marangoni P."/>
            <person name="Jernvall J."/>
            <person name="Klein O.D."/>
        </authorList>
    </citation>
    <scope>NUCLEOTIDE SEQUENCE [LARGE SCALE GENOMIC DNA]</scope>
    <source>
        <strain evidence="1">V071</strain>
    </source>
</reference>
<organism evidence="1 2">
    <name type="scientific">Myodes glareolus</name>
    <name type="common">Bank vole</name>
    <name type="synonym">Clethrionomys glareolus</name>
    <dbReference type="NCBI Taxonomy" id="447135"/>
    <lineage>
        <taxon>Eukaryota</taxon>
        <taxon>Metazoa</taxon>
        <taxon>Chordata</taxon>
        <taxon>Craniata</taxon>
        <taxon>Vertebrata</taxon>
        <taxon>Euteleostomi</taxon>
        <taxon>Mammalia</taxon>
        <taxon>Eutheria</taxon>
        <taxon>Euarchontoglires</taxon>
        <taxon>Glires</taxon>
        <taxon>Rodentia</taxon>
        <taxon>Myomorpha</taxon>
        <taxon>Muroidea</taxon>
        <taxon>Cricetidae</taxon>
        <taxon>Arvicolinae</taxon>
        <taxon>Myodes</taxon>
    </lineage>
</organism>
<gene>
    <name evidence="1" type="ORF">U0070_005269</name>
</gene>
<sequence length="32" mass="3821">MSWNKHGEHKNYMTIPSKKYTFTVLSKSCFLL</sequence>
<name>A0AAW0H149_MYOGA</name>
<comment type="caution">
    <text evidence="1">The sequence shown here is derived from an EMBL/GenBank/DDBJ whole genome shotgun (WGS) entry which is preliminary data.</text>
</comment>
<accession>A0AAW0H149</accession>
<protein>
    <submittedName>
        <fullName evidence="1">Uncharacterized protein</fullName>
    </submittedName>
</protein>
<evidence type="ECO:0000313" key="1">
    <source>
        <dbReference type="EMBL" id="KAK7795436.1"/>
    </source>
</evidence>